<gene>
    <name evidence="1" type="ORF">SAMN04488121_101505</name>
</gene>
<evidence type="ECO:0000313" key="1">
    <source>
        <dbReference type="EMBL" id="SDF00859.1"/>
    </source>
</evidence>
<dbReference type="EMBL" id="FNBN01000001">
    <property type="protein sequence ID" value="SDF00859.1"/>
    <property type="molecule type" value="Genomic_DNA"/>
</dbReference>
<accession>A0A1G7HLI2</accession>
<dbReference type="AlphaFoldDB" id="A0A1G7HLI2"/>
<reference evidence="1 2" key="1">
    <citation type="submission" date="2016-10" db="EMBL/GenBank/DDBJ databases">
        <authorList>
            <person name="de Groot N.N."/>
        </authorList>
    </citation>
    <scope>NUCLEOTIDE SEQUENCE [LARGE SCALE GENOMIC DNA]</scope>
    <source>
        <strain evidence="1 2">DSM 527</strain>
    </source>
</reference>
<proteinExistence type="predicted"/>
<dbReference type="Proteomes" id="UP000199045">
    <property type="component" value="Unassembled WGS sequence"/>
</dbReference>
<name>A0A1G7HLI2_CHIFI</name>
<evidence type="ECO:0000313" key="2">
    <source>
        <dbReference type="Proteomes" id="UP000199045"/>
    </source>
</evidence>
<sequence length="96" mass="10362">MRKARSILLAIVFFALIGGLFASKMSRIIAVFYSNGTTLTTTTPGGPLVVRTYCTVVFFTVYTTIVIPGAFSTTTRLSTTSIPTTICPLITIYVTI</sequence>
<organism evidence="1 2">
    <name type="scientific">Chitinophaga filiformis</name>
    <name type="common">Myxococcus filiformis</name>
    <name type="synonym">Flexibacter filiformis</name>
    <dbReference type="NCBI Taxonomy" id="104663"/>
    <lineage>
        <taxon>Bacteria</taxon>
        <taxon>Pseudomonadati</taxon>
        <taxon>Bacteroidota</taxon>
        <taxon>Chitinophagia</taxon>
        <taxon>Chitinophagales</taxon>
        <taxon>Chitinophagaceae</taxon>
        <taxon>Chitinophaga</taxon>
    </lineage>
</organism>
<protein>
    <submittedName>
        <fullName evidence="1">Uncharacterized protein</fullName>
    </submittedName>
</protein>